<dbReference type="EnsemblPlants" id="AES91668">
    <property type="protein sequence ID" value="AES91668"/>
    <property type="gene ID" value="MTR_4g116040"/>
</dbReference>
<reference evidence="2 4" key="2">
    <citation type="journal article" date="2014" name="BMC Genomics">
        <title>An improved genome release (version Mt4.0) for the model legume Medicago truncatula.</title>
        <authorList>
            <person name="Tang H."/>
            <person name="Krishnakumar V."/>
            <person name="Bidwell S."/>
            <person name="Rosen B."/>
            <person name="Chan A."/>
            <person name="Zhou S."/>
            <person name="Gentzbittel L."/>
            <person name="Childs K.L."/>
            <person name="Yandell M."/>
            <person name="Gundlach H."/>
            <person name="Mayer K.F."/>
            <person name="Schwartz D.C."/>
            <person name="Town C.D."/>
        </authorList>
    </citation>
    <scope>GENOME REANNOTATION</scope>
    <source>
        <strain evidence="3 4">cv. Jemalong A17</strain>
    </source>
</reference>
<accession>G7JGK8</accession>
<dbReference type="eggNOG" id="ENOG502QQST">
    <property type="taxonomic scope" value="Eukaryota"/>
</dbReference>
<name>G7JGK8_MEDTR</name>
<dbReference type="HOGENOM" id="CLU_021823_3_0_1"/>
<reference evidence="2 4" key="1">
    <citation type="journal article" date="2011" name="Nature">
        <title>The Medicago genome provides insight into the evolution of rhizobial symbioses.</title>
        <authorList>
            <person name="Young N.D."/>
            <person name="Debelle F."/>
            <person name="Oldroyd G.E."/>
            <person name="Geurts R."/>
            <person name="Cannon S.B."/>
            <person name="Udvardi M.K."/>
            <person name="Benedito V.A."/>
            <person name="Mayer K.F."/>
            <person name="Gouzy J."/>
            <person name="Schoof H."/>
            <person name="Van de Peer Y."/>
            <person name="Proost S."/>
            <person name="Cook D.R."/>
            <person name="Meyers B.C."/>
            <person name="Spannagl M."/>
            <person name="Cheung F."/>
            <person name="De Mita S."/>
            <person name="Krishnakumar V."/>
            <person name="Gundlach H."/>
            <person name="Zhou S."/>
            <person name="Mudge J."/>
            <person name="Bharti A.K."/>
            <person name="Murray J.D."/>
            <person name="Naoumkina M.A."/>
            <person name="Rosen B."/>
            <person name="Silverstein K.A."/>
            <person name="Tang H."/>
            <person name="Rombauts S."/>
            <person name="Zhao P.X."/>
            <person name="Zhou P."/>
            <person name="Barbe V."/>
            <person name="Bardou P."/>
            <person name="Bechner M."/>
            <person name="Bellec A."/>
            <person name="Berger A."/>
            <person name="Berges H."/>
            <person name="Bidwell S."/>
            <person name="Bisseling T."/>
            <person name="Choisne N."/>
            <person name="Couloux A."/>
            <person name="Denny R."/>
            <person name="Deshpande S."/>
            <person name="Dai X."/>
            <person name="Doyle J.J."/>
            <person name="Dudez A.M."/>
            <person name="Farmer A.D."/>
            <person name="Fouteau S."/>
            <person name="Franken C."/>
            <person name="Gibelin C."/>
            <person name="Gish J."/>
            <person name="Goldstein S."/>
            <person name="Gonzalez A.J."/>
            <person name="Green P.J."/>
            <person name="Hallab A."/>
            <person name="Hartog M."/>
            <person name="Hua A."/>
            <person name="Humphray S.J."/>
            <person name="Jeong D.H."/>
            <person name="Jing Y."/>
            <person name="Jocker A."/>
            <person name="Kenton S.M."/>
            <person name="Kim D.J."/>
            <person name="Klee K."/>
            <person name="Lai H."/>
            <person name="Lang C."/>
            <person name="Lin S."/>
            <person name="Macmil S.L."/>
            <person name="Magdelenat G."/>
            <person name="Matthews L."/>
            <person name="McCorrison J."/>
            <person name="Monaghan E.L."/>
            <person name="Mun J.H."/>
            <person name="Najar F.Z."/>
            <person name="Nicholson C."/>
            <person name="Noirot C."/>
            <person name="O'Bleness M."/>
            <person name="Paule C.R."/>
            <person name="Poulain J."/>
            <person name="Prion F."/>
            <person name="Qin B."/>
            <person name="Qu C."/>
            <person name="Retzel E.F."/>
            <person name="Riddle C."/>
            <person name="Sallet E."/>
            <person name="Samain S."/>
            <person name="Samson N."/>
            <person name="Sanders I."/>
            <person name="Saurat O."/>
            <person name="Scarpelli C."/>
            <person name="Schiex T."/>
            <person name="Segurens B."/>
            <person name="Severin A.J."/>
            <person name="Sherrier D.J."/>
            <person name="Shi R."/>
            <person name="Sims S."/>
            <person name="Singer S.R."/>
            <person name="Sinharoy S."/>
            <person name="Sterck L."/>
            <person name="Viollet A."/>
            <person name="Wang B.B."/>
            <person name="Wang K."/>
            <person name="Wang M."/>
            <person name="Wang X."/>
            <person name="Warfsmann J."/>
            <person name="Weissenbach J."/>
            <person name="White D.D."/>
            <person name="White J.D."/>
            <person name="Wiley G.B."/>
            <person name="Wincker P."/>
            <person name="Xing Y."/>
            <person name="Yang L."/>
            <person name="Yao Z."/>
            <person name="Ying F."/>
            <person name="Zhai J."/>
            <person name="Zhou L."/>
            <person name="Zuber A."/>
            <person name="Denarie J."/>
            <person name="Dixon R.A."/>
            <person name="May G.D."/>
            <person name="Schwartz D.C."/>
            <person name="Rogers J."/>
            <person name="Quetier F."/>
            <person name="Town C.D."/>
            <person name="Roe B.A."/>
        </authorList>
    </citation>
    <scope>NUCLEOTIDE SEQUENCE [LARGE SCALE GENOMIC DNA]</scope>
    <source>
        <strain evidence="2">A17</strain>
        <strain evidence="3 4">cv. Jemalong A17</strain>
    </source>
</reference>
<dbReference type="Proteomes" id="UP000002051">
    <property type="component" value="Chromosome 4"/>
</dbReference>
<protein>
    <submittedName>
        <fullName evidence="2">Glycoside hydrolase family 79 amino-terminal domain protein</fullName>
    </submittedName>
</protein>
<dbReference type="InterPro" id="IPR017853">
    <property type="entry name" value="GH"/>
</dbReference>
<dbReference type="Pfam" id="PF03662">
    <property type="entry name" value="Glyco_hydro_79n"/>
    <property type="match status" value="1"/>
</dbReference>
<dbReference type="Gene3D" id="3.20.20.80">
    <property type="entry name" value="Glycosidases"/>
    <property type="match status" value="1"/>
</dbReference>
<gene>
    <name evidence="2" type="ordered locus">MTR_4g116040</name>
</gene>
<evidence type="ECO:0000313" key="4">
    <source>
        <dbReference type="Proteomes" id="UP000002051"/>
    </source>
</evidence>
<sequence>MLLLGRSLKPGSVVAACNFANAKSFIRYTVSKNYTIHGWELGNELCGKGIGISISPYQYANDATILRNIVQEVYREVVQKPLIIAPGGFFDANWFKKFLNRSEKLADVVTHHIYNLGPGVDDHITEKILDPTYLDGVAGTFSSLKNVLQRSSTTAKAWVGEAGGAWNSGHHLVSDAFVNSFWYFDQLGMSATYSTKTYCRQTLIGGTTRSSLALTHGRTRPVMSTTFNGTKKIRTYAHCKGITMLFLNFDNSTTVQATVASNYATKPSPSLVVESQRRDHLTAKDGDLHSQIMLLNGNILSVNSAGDIPPLNPIYVDSSKPITLDPLSIVFVQIQDTAITICS</sequence>
<dbReference type="SUPFAM" id="SSF51445">
    <property type="entry name" value="(Trans)glycosidases"/>
    <property type="match status" value="1"/>
</dbReference>
<dbReference type="PaxDb" id="3880-AES91668"/>
<evidence type="ECO:0000256" key="1">
    <source>
        <dbReference type="ARBA" id="ARBA00009800"/>
    </source>
</evidence>
<evidence type="ECO:0000313" key="3">
    <source>
        <dbReference type="EnsemblPlants" id="AES91668"/>
    </source>
</evidence>
<dbReference type="InterPro" id="IPR005199">
    <property type="entry name" value="Glyco_hydro_79"/>
</dbReference>
<comment type="similarity">
    <text evidence="1">Belongs to the glycosyl hydrolase 79 family.</text>
</comment>
<dbReference type="PANTHER" id="PTHR14363:SF35">
    <property type="entry name" value="GLYCOSIDE HYDROLASE FAMILY 79 AMINO-TERMINAL DOMAIN PROTEIN"/>
    <property type="match status" value="1"/>
</dbReference>
<dbReference type="PANTHER" id="PTHR14363">
    <property type="entry name" value="HEPARANASE-RELATED"/>
    <property type="match status" value="1"/>
</dbReference>
<dbReference type="GO" id="GO:0016020">
    <property type="term" value="C:membrane"/>
    <property type="evidence" value="ECO:0007669"/>
    <property type="project" value="InterPro"/>
</dbReference>
<dbReference type="OMA" id="CNFANAK"/>
<dbReference type="GO" id="GO:0004566">
    <property type="term" value="F:beta-glucuronidase activity"/>
    <property type="evidence" value="ECO:0000318"/>
    <property type="project" value="GO_Central"/>
</dbReference>
<evidence type="ECO:0000313" key="2">
    <source>
        <dbReference type="EMBL" id="AES91668.1"/>
    </source>
</evidence>
<keyword evidence="2" id="KW-0378">Hydrolase</keyword>
<reference evidence="3" key="3">
    <citation type="submission" date="2015-04" db="UniProtKB">
        <authorList>
            <consortium name="EnsemblPlants"/>
        </authorList>
    </citation>
    <scope>IDENTIFICATION</scope>
    <source>
        <strain evidence="3">cv. Jemalong A17</strain>
    </source>
</reference>
<keyword evidence="4" id="KW-1185">Reference proteome</keyword>
<organism evidence="2 4">
    <name type="scientific">Medicago truncatula</name>
    <name type="common">Barrel medic</name>
    <name type="synonym">Medicago tribuloides</name>
    <dbReference type="NCBI Taxonomy" id="3880"/>
    <lineage>
        <taxon>Eukaryota</taxon>
        <taxon>Viridiplantae</taxon>
        <taxon>Streptophyta</taxon>
        <taxon>Embryophyta</taxon>
        <taxon>Tracheophyta</taxon>
        <taxon>Spermatophyta</taxon>
        <taxon>Magnoliopsida</taxon>
        <taxon>eudicotyledons</taxon>
        <taxon>Gunneridae</taxon>
        <taxon>Pentapetalae</taxon>
        <taxon>rosids</taxon>
        <taxon>fabids</taxon>
        <taxon>Fabales</taxon>
        <taxon>Fabaceae</taxon>
        <taxon>Papilionoideae</taxon>
        <taxon>50 kb inversion clade</taxon>
        <taxon>NPAAA clade</taxon>
        <taxon>Hologalegina</taxon>
        <taxon>IRL clade</taxon>
        <taxon>Trifolieae</taxon>
        <taxon>Medicago</taxon>
    </lineage>
</organism>
<dbReference type="AlphaFoldDB" id="G7JGK8"/>
<proteinExistence type="inferred from homology"/>
<dbReference type="EMBL" id="CM001220">
    <property type="protein sequence ID" value="AES91668.1"/>
    <property type="molecule type" value="Genomic_DNA"/>
</dbReference>